<dbReference type="InParanoid" id="M1DN11"/>
<feature type="compositionally biased region" description="Basic and acidic residues" evidence="1">
    <location>
        <begin position="129"/>
        <end position="138"/>
    </location>
</feature>
<reference evidence="2" key="2">
    <citation type="submission" date="2015-06" db="UniProtKB">
        <authorList>
            <consortium name="EnsemblPlants"/>
        </authorList>
    </citation>
    <scope>IDENTIFICATION</scope>
    <source>
        <strain evidence="2">DM1-3 516 R44</strain>
    </source>
</reference>
<name>M1DN11_SOLTU</name>
<feature type="region of interest" description="Disordered" evidence="1">
    <location>
        <begin position="115"/>
        <end position="138"/>
    </location>
</feature>
<sequence>MISATRRKSRQSLSVLLSNISLTSLRDFAHMTKPKPTERIKPAQEEVQRNCDKRRCSYVERKNFKTTHNYWERQRQEDHSCQENITLDPNTPLRARGFCREVHVFLADSQSTDLGEAGTVVPSGVTPDTEARTDGETA</sequence>
<reference evidence="3" key="1">
    <citation type="journal article" date="2011" name="Nature">
        <title>Genome sequence and analysis of the tuber crop potato.</title>
        <authorList>
            <consortium name="The Potato Genome Sequencing Consortium"/>
        </authorList>
    </citation>
    <scope>NUCLEOTIDE SEQUENCE [LARGE SCALE GENOMIC DNA]</scope>
    <source>
        <strain evidence="3">cv. DM1-3 516 R44</strain>
    </source>
</reference>
<protein>
    <submittedName>
        <fullName evidence="2">Uncharacterized protein</fullName>
    </submittedName>
</protein>
<dbReference type="Gramene" id="PGSC0003DMT400091616">
    <property type="protein sequence ID" value="PGSC0003DMT400091616"/>
    <property type="gene ID" value="PGSC0003DMG400041187"/>
</dbReference>
<dbReference type="EnsemblPlants" id="PGSC0003DMT400091616">
    <property type="protein sequence ID" value="PGSC0003DMT400091616"/>
    <property type="gene ID" value="PGSC0003DMG400041187"/>
</dbReference>
<dbReference type="PaxDb" id="4113-PGSC0003DMT400091616"/>
<evidence type="ECO:0000313" key="3">
    <source>
        <dbReference type="Proteomes" id="UP000011115"/>
    </source>
</evidence>
<dbReference type="Proteomes" id="UP000011115">
    <property type="component" value="Unassembled WGS sequence"/>
</dbReference>
<evidence type="ECO:0000313" key="2">
    <source>
        <dbReference type="EnsemblPlants" id="PGSC0003DMT400091616"/>
    </source>
</evidence>
<dbReference type="AlphaFoldDB" id="M1DN11"/>
<organism evidence="2 3">
    <name type="scientific">Solanum tuberosum</name>
    <name type="common">Potato</name>
    <dbReference type="NCBI Taxonomy" id="4113"/>
    <lineage>
        <taxon>Eukaryota</taxon>
        <taxon>Viridiplantae</taxon>
        <taxon>Streptophyta</taxon>
        <taxon>Embryophyta</taxon>
        <taxon>Tracheophyta</taxon>
        <taxon>Spermatophyta</taxon>
        <taxon>Magnoliopsida</taxon>
        <taxon>eudicotyledons</taxon>
        <taxon>Gunneridae</taxon>
        <taxon>Pentapetalae</taxon>
        <taxon>asterids</taxon>
        <taxon>lamiids</taxon>
        <taxon>Solanales</taxon>
        <taxon>Solanaceae</taxon>
        <taxon>Solanoideae</taxon>
        <taxon>Solaneae</taxon>
        <taxon>Solanum</taxon>
    </lineage>
</organism>
<accession>M1DN11</accession>
<proteinExistence type="predicted"/>
<keyword evidence="3" id="KW-1185">Reference proteome</keyword>
<evidence type="ECO:0000256" key="1">
    <source>
        <dbReference type="SAM" id="MobiDB-lite"/>
    </source>
</evidence>
<dbReference type="HOGENOM" id="CLU_029307_7_2_1"/>